<organism evidence="8 9">
    <name type="scientific">Dovyalis caffra</name>
    <dbReference type="NCBI Taxonomy" id="77055"/>
    <lineage>
        <taxon>Eukaryota</taxon>
        <taxon>Viridiplantae</taxon>
        <taxon>Streptophyta</taxon>
        <taxon>Embryophyta</taxon>
        <taxon>Tracheophyta</taxon>
        <taxon>Spermatophyta</taxon>
        <taxon>Magnoliopsida</taxon>
        <taxon>eudicotyledons</taxon>
        <taxon>Gunneridae</taxon>
        <taxon>Pentapetalae</taxon>
        <taxon>rosids</taxon>
        <taxon>fabids</taxon>
        <taxon>Malpighiales</taxon>
        <taxon>Salicaceae</taxon>
        <taxon>Flacourtieae</taxon>
        <taxon>Dovyalis</taxon>
    </lineage>
</organism>
<evidence type="ECO:0008006" key="10">
    <source>
        <dbReference type="Google" id="ProtNLM"/>
    </source>
</evidence>
<evidence type="ECO:0000256" key="7">
    <source>
        <dbReference type="ARBA" id="ARBA00023033"/>
    </source>
</evidence>
<dbReference type="Proteomes" id="UP001314170">
    <property type="component" value="Unassembled WGS sequence"/>
</dbReference>
<evidence type="ECO:0000256" key="6">
    <source>
        <dbReference type="ARBA" id="ARBA00023004"/>
    </source>
</evidence>
<reference evidence="8 9" key="1">
    <citation type="submission" date="2024-01" db="EMBL/GenBank/DDBJ databases">
        <authorList>
            <person name="Waweru B."/>
        </authorList>
    </citation>
    <scope>NUCLEOTIDE SEQUENCE [LARGE SCALE GENOMIC DNA]</scope>
</reference>
<dbReference type="GO" id="GO:0004497">
    <property type="term" value="F:monooxygenase activity"/>
    <property type="evidence" value="ECO:0007669"/>
    <property type="project" value="UniProtKB-KW"/>
</dbReference>
<keyword evidence="9" id="KW-1185">Reference proteome</keyword>
<evidence type="ECO:0000256" key="2">
    <source>
        <dbReference type="ARBA" id="ARBA00010617"/>
    </source>
</evidence>
<dbReference type="GO" id="GO:0020037">
    <property type="term" value="F:heme binding"/>
    <property type="evidence" value="ECO:0007669"/>
    <property type="project" value="InterPro"/>
</dbReference>
<accession>A0AAV1RN25</accession>
<proteinExistence type="inferred from homology"/>
<evidence type="ECO:0000313" key="8">
    <source>
        <dbReference type="EMBL" id="CAK7337627.1"/>
    </source>
</evidence>
<evidence type="ECO:0000256" key="5">
    <source>
        <dbReference type="ARBA" id="ARBA00023002"/>
    </source>
</evidence>
<keyword evidence="4" id="KW-0479">Metal-binding</keyword>
<comment type="cofactor">
    <cofactor evidence="1">
        <name>heme</name>
        <dbReference type="ChEBI" id="CHEBI:30413"/>
    </cofactor>
</comment>
<comment type="similarity">
    <text evidence="2">Belongs to the cytochrome P450 family.</text>
</comment>
<keyword evidence="7" id="KW-0503">Monooxygenase</keyword>
<dbReference type="InterPro" id="IPR036396">
    <property type="entry name" value="Cyt_P450_sf"/>
</dbReference>
<dbReference type="Gene3D" id="1.10.630.10">
    <property type="entry name" value="Cytochrome P450"/>
    <property type="match status" value="1"/>
</dbReference>
<dbReference type="EMBL" id="CAWUPB010001108">
    <property type="protein sequence ID" value="CAK7337627.1"/>
    <property type="molecule type" value="Genomic_DNA"/>
</dbReference>
<comment type="caution">
    <text evidence="8">The sequence shown here is derived from an EMBL/GenBank/DDBJ whole genome shotgun (WGS) entry which is preliminary data.</text>
</comment>
<name>A0AAV1RN25_9ROSI</name>
<keyword evidence="5" id="KW-0560">Oxidoreductase</keyword>
<dbReference type="PANTHER" id="PTHR47944:SF4">
    <property type="entry name" value="OS09G0441700 PROTEIN"/>
    <property type="match status" value="1"/>
</dbReference>
<evidence type="ECO:0000313" key="9">
    <source>
        <dbReference type="Proteomes" id="UP001314170"/>
    </source>
</evidence>
<evidence type="ECO:0000256" key="3">
    <source>
        <dbReference type="ARBA" id="ARBA00022617"/>
    </source>
</evidence>
<dbReference type="PANTHER" id="PTHR47944">
    <property type="entry name" value="CYTOCHROME P450 98A9"/>
    <property type="match status" value="1"/>
</dbReference>
<protein>
    <recommendedName>
        <fullName evidence="10">Cytochrome P450</fullName>
    </recommendedName>
</protein>
<dbReference type="GO" id="GO:0005506">
    <property type="term" value="F:iron ion binding"/>
    <property type="evidence" value="ECO:0007669"/>
    <property type="project" value="InterPro"/>
</dbReference>
<dbReference type="GO" id="GO:0016705">
    <property type="term" value="F:oxidoreductase activity, acting on paired donors, with incorporation or reduction of molecular oxygen"/>
    <property type="evidence" value="ECO:0007669"/>
    <property type="project" value="InterPro"/>
</dbReference>
<evidence type="ECO:0000256" key="1">
    <source>
        <dbReference type="ARBA" id="ARBA00001971"/>
    </source>
</evidence>
<gene>
    <name evidence="8" type="ORF">DCAF_LOCUS12665</name>
</gene>
<dbReference type="AlphaFoldDB" id="A0AAV1RN25"/>
<dbReference type="SUPFAM" id="SSF48264">
    <property type="entry name" value="Cytochrome P450"/>
    <property type="match status" value="1"/>
</dbReference>
<keyword evidence="3" id="KW-0349">Heme</keyword>
<keyword evidence="6" id="KW-0408">Iron</keyword>
<sequence>MGERNKGDFIPWLAFLDMQEHIKRMKATAKKMDVFMQHVLEEHYARRKGVKEYEPRDMLNILVQVAENPNLEVKLDRIGVKAFTQVIQTSVANLLQGFKWKLPGKMTTEDLNMEEIFGLSVPRKVPLVAVVEPRLPSELYSL</sequence>
<evidence type="ECO:0000256" key="4">
    <source>
        <dbReference type="ARBA" id="ARBA00022723"/>
    </source>
</evidence>